<dbReference type="InterPro" id="IPR009048">
    <property type="entry name" value="A-macroglobulin_rcpt-bd"/>
</dbReference>
<dbReference type="SMART" id="SM00192">
    <property type="entry name" value="LDLa"/>
    <property type="match status" value="1"/>
</dbReference>
<dbReference type="InParanoid" id="A0A7M7MHM2"/>
<evidence type="ECO:0000259" key="3">
    <source>
        <dbReference type="SMART" id="SM01359"/>
    </source>
</evidence>
<keyword evidence="7" id="KW-1185">Reference proteome</keyword>
<feature type="disulfide bond" evidence="2">
    <location>
        <begin position="758"/>
        <end position="773"/>
    </location>
</feature>
<dbReference type="PROSITE" id="PS50068">
    <property type="entry name" value="LDLRA_2"/>
    <property type="match status" value="1"/>
</dbReference>
<evidence type="ECO:0000259" key="5">
    <source>
        <dbReference type="SMART" id="SM01361"/>
    </source>
</evidence>
<dbReference type="Gene3D" id="2.60.40.10">
    <property type="entry name" value="Immunoglobulins"/>
    <property type="match status" value="1"/>
</dbReference>
<dbReference type="GO" id="GO:0005615">
    <property type="term" value="C:extracellular space"/>
    <property type="evidence" value="ECO:0007669"/>
    <property type="project" value="InterPro"/>
</dbReference>
<protein>
    <recommendedName>
        <fullName evidence="8">CD109 antigen</fullName>
    </recommendedName>
</protein>
<dbReference type="SMART" id="SM01361">
    <property type="entry name" value="A2M_recep"/>
    <property type="match status" value="1"/>
</dbReference>
<dbReference type="PANTHER" id="PTHR11412">
    <property type="entry name" value="MACROGLOBULIN / COMPLEMENT"/>
    <property type="match status" value="1"/>
</dbReference>
<dbReference type="SUPFAM" id="SSF57424">
    <property type="entry name" value="LDL receptor-like module"/>
    <property type="match status" value="1"/>
</dbReference>
<dbReference type="RefSeq" id="XP_022663417.1">
    <property type="nucleotide sequence ID" value="XM_022807682.1"/>
</dbReference>
<sequence length="1638" mass="186575">MEARFDLGASTSIWRCLNLFHSSVPTLRSFYFIYTAIVIYIGPIPLCTGQEDPLTLWQREHNDQNMLNVINEFGNVRQVADNDDVKYLVLASNTVRPGQIFRVHLHLIKAPYPLTVRTSLSCDRNEVAAGSEVIEAGESTIILLQVPHNAKKGRYVFQAQGNTGGALGGTSFWEEREVIFKPQFLTILIQTSQLVYNLEQKIAARIVLLTTELKPYEDPVDVFLLDSRGIVLKRWTSRYPYLGVISVSFDLPEEYEPGWWTIRTQVLNQVEEKRILLERWYTERFDVYVSMPPFLVTTDEYLEGDITANFTNVAPTYGNLTVRVLVKPFSRSTKTRRPITLTDNFIEDYVHDFRGAYHFQYSLKQLASLAYPYHLSYCEIEVHASIGERFIDVIVDGFSKARIVNDSITITILGDKPLIFKPHMEFYVYVQVSYHDQVKLPEKVLNDGTISVTLVASGDFGRLEISHRDHKLDSNGVAKIRELAPDRTERIYIQAVFHLEGVAVAAAEERMLAYYRQDNRQLQVTTSTTEGVAGEYAILHVRSNFFLKNFYYLTISKGAVLQQGRMAVHGVDHTVTSLAIPLSAEMAPSLRVVVYVIEEKSYEIIADSVTLPVRGINRGNFRVWINKQQDRRGDLVEVVADYTTEAIVCSTSLDTDLIANQGRNDITPVEVIRALLRMETNGTQLIGGIAKDRNGGPDEIFFYATLNAAPDANKTFDYAGLVLFTNLVLTQFYDETCNSSDRLACRTGSQCYFVRERCDGLRNCEDGSDESGCGDLLREDEDSFLFHVFRRNRFNNFFDATGSMFGYHDIYMGNLRQIFTKTEIPKASTLYHVNAIAISKEFGFQVLKKPVLHDSTRPFFMTTEAPTEAVYGEQIGIRVILFNYQHFEIQAELILHDSDDYRFVHVEPFGVVHTYSPRTTRGEHQHVVFIKAWQHIIIHVPVVSTRVGEVTFRLTGRTQVANEQAEITVNFLPDGVGLQMHLAMMFDMRAISKNLKYFDFNITDTPIIPFNETHRRYMFDSCNARISVIGDVVGASSVDIPVPLEEFGFATGVQSGEHALFDFGYHLAVLHYLRLTNQMNPDSSKKLFDHLNKVLVDQIGYFQAGGFAMYKGEPSVWLTALAAKIYHSAIFPDWEYKFLFIDPELIERSVRFLLQCQDAQFGNFYEVSGLSHNRRHRAFMLDDRRLMRNFHNVSLTAHVLITLAKVTDTITGPILGELAVAKKAAVRYLEEHMPRLRNSSYHMAITTYALKLADSIQAETGWTILQTMRRETEGMIYWSSVDIGPATIVWEAQRPFYYANMPAEDDALGVETTSYALMLMMEFGSQDDESQVVRWLNWMRYTDFGFVGTQDTLLAMEALTRYSFRTHIRDVTDLKVSVQISSVPGTSRSLFINKENLAERKFVSEGPNVFGHAEVIAEGAGLAIVQMDVTYNVDRDYLLVPPAQDAFDLKMSTRYWGRNKSHVEIETCTRWTLTRVGNMSGAAVVEIIVPSGYYHYRPVIDQYVASGEQPRLKRAFLAERSAAFMFDAIPAFQWTCFKFQMQRWFPIANSSRYLKAKVYEYHAPENYKEKIFENRDLWVLNICEVCGSYQCPYCPFFSGTSTILAGHNLSTGGIIISTYLISCLYKNGLISGIHVNTV</sequence>
<evidence type="ECO:0000256" key="1">
    <source>
        <dbReference type="ARBA" id="ARBA00023157"/>
    </source>
</evidence>
<dbReference type="EnsemblMetazoa" id="XM_022807681">
    <property type="protein sequence ID" value="XP_022663416"/>
    <property type="gene ID" value="LOC111251265"/>
</dbReference>
<dbReference type="CDD" id="cd00112">
    <property type="entry name" value="LDLa"/>
    <property type="match status" value="1"/>
</dbReference>
<feature type="domain" description="Alpha-2-macroglobulin" evidence="4">
    <location>
        <begin position="804"/>
        <end position="895"/>
    </location>
</feature>
<dbReference type="InterPro" id="IPR011626">
    <property type="entry name" value="Alpha-macroglobulin_TED"/>
</dbReference>
<dbReference type="InterPro" id="IPR008930">
    <property type="entry name" value="Terpenoid_cyclase/PrenylTrfase"/>
</dbReference>
<evidence type="ECO:0000313" key="7">
    <source>
        <dbReference type="Proteomes" id="UP000594260"/>
    </source>
</evidence>
<dbReference type="KEGG" id="vde:111251265"/>
<dbReference type="InterPro" id="IPR036595">
    <property type="entry name" value="A-macroglobulin_rcpt-bd_sf"/>
</dbReference>
<dbReference type="InterPro" id="IPR002172">
    <property type="entry name" value="LDrepeatLR_classA_rpt"/>
</dbReference>
<comment type="caution">
    <text evidence="2">Lacks conserved residue(s) required for the propagation of feature annotation.</text>
</comment>
<reference evidence="6" key="1">
    <citation type="submission" date="2021-01" db="UniProtKB">
        <authorList>
            <consortium name="EnsemblMetazoa"/>
        </authorList>
    </citation>
    <scope>IDENTIFICATION</scope>
</reference>
<dbReference type="SUPFAM" id="SSF48239">
    <property type="entry name" value="Terpenoid cyclases/Protein prenyltransferases"/>
    <property type="match status" value="1"/>
</dbReference>
<dbReference type="Gene3D" id="2.60.40.2950">
    <property type="match status" value="1"/>
</dbReference>
<dbReference type="Gene3D" id="4.10.400.10">
    <property type="entry name" value="Low-density Lipoprotein Receptor"/>
    <property type="match status" value="1"/>
</dbReference>
<organism evidence="6 7">
    <name type="scientific">Varroa destructor</name>
    <name type="common">Honeybee mite</name>
    <dbReference type="NCBI Taxonomy" id="109461"/>
    <lineage>
        <taxon>Eukaryota</taxon>
        <taxon>Metazoa</taxon>
        <taxon>Ecdysozoa</taxon>
        <taxon>Arthropoda</taxon>
        <taxon>Chelicerata</taxon>
        <taxon>Arachnida</taxon>
        <taxon>Acari</taxon>
        <taxon>Parasitiformes</taxon>
        <taxon>Mesostigmata</taxon>
        <taxon>Gamasina</taxon>
        <taxon>Dermanyssoidea</taxon>
        <taxon>Varroidae</taxon>
        <taxon>Varroa</taxon>
    </lineage>
</organism>
<dbReference type="SUPFAM" id="SSF49410">
    <property type="entry name" value="Alpha-macroglobulin receptor domain"/>
    <property type="match status" value="1"/>
</dbReference>
<dbReference type="SMART" id="SM01359">
    <property type="entry name" value="A2M_N_2"/>
    <property type="match status" value="1"/>
</dbReference>
<dbReference type="OrthoDB" id="6488702at2759"/>
<proteinExistence type="predicted"/>
<dbReference type="RefSeq" id="XP_022663416.1">
    <property type="nucleotide sequence ID" value="XM_022807681.1"/>
</dbReference>
<accession>A0A7M7MHM2</accession>
<dbReference type="InterPro" id="IPR011625">
    <property type="entry name" value="A2M_N_BRD"/>
</dbReference>
<dbReference type="Gene3D" id="2.60.40.690">
    <property type="entry name" value="Alpha-macroglobulin, receptor-binding domain"/>
    <property type="match status" value="1"/>
</dbReference>
<dbReference type="GO" id="GO:0004866">
    <property type="term" value="F:endopeptidase inhibitor activity"/>
    <property type="evidence" value="ECO:0007669"/>
    <property type="project" value="InterPro"/>
</dbReference>
<dbReference type="Pfam" id="PF00207">
    <property type="entry name" value="A2M"/>
    <property type="match status" value="1"/>
</dbReference>
<feature type="domain" description="Alpha-macroglobulin receptor-binding" evidence="5">
    <location>
        <begin position="1480"/>
        <end position="1572"/>
    </location>
</feature>
<evidence type="ECO:0000256" key="2">
    <source>
        <dbReference type="PROSITE-ProRule" id="PRU00124"/>
    </source>
</evidence>
<dbReference type="Pfam" id="PF07678">
    <property type="entry name" value="TED_complement"/>
    <property type="match status" value="1"/>
</dbReference>
<keyword evidence="1 2" id="KW-1015">Disulfide bond</keyword>
<dbReference type="OMA" id="WHHAITG"/>
<dbReference type="GeneID" id="111251265"/>
<evidence type="ECO:0008006" key="8">
    <source>
        <dbReference type="Google" id="ProtNLM"/>
    </source>
</evidence>
<feature type="domain" description="Alpha-2-macroglobulin bait region" evidence="3">
    <location>
        <begin position="522"/>
        <end position="660"/>
    </location>
</feature>
<dbReference type="InterPro" id="IPR001599">
    <property type="entry name" value="Macroglobln_a2"/>
</dbReference>
<dbReference type="Gene3D" id="2.60.40.1930">
    <property type="match status" value="2"/>
</dbReference>
<dbReference type="Proteomes" id="UP000594260">
    <property type="component" value="Unplaced"/>
</dbReference>
<dbReference type="EnsemblMetazoa" id="XM_022807682">
    <property type="protein sequence ID" value="XP_022663417"/>
    <property type="gene ID" value="LOC111251265"/>
</dbReference>
<dbReference type="SMART" id="SM01360">
    <property type="entry name" value="A2M"/>
    <property type="match status" value="1"/>
</dbReference>
<dbReference type="InterPro" id="IPR013783">
    <property type="entry name" value="Ig-like_fold"/>
</dbReference>
<dbReference type="InterPro" id="IPR050473">
    <property type="entry name" value="A2M/Complement_sys"/>
</dbReference>
<name>A0A7M7MHM2_VARDE</name>
<dbReference type="InterPro" id="IPR036055">
    <property type="entry name" value="LDL_receptor-like_sf"/>
</dbReference>
<dbReference type="Pfam" id="PF07677">
    <property type="entry name" value="A2M_recep"/>
    <property type="match status" value="1"/>
</dbReference>
<dbReference type="Pfam" id="PF07703">
    <property type="entry name" value="A2M_BRD"/>
    <property type="match status" value="1"/>
</dbReference>
<evidence type="ECO:0000313" key="6">
    <source>
        <dbReference type="EnsemblMetazoa" id="XP_022663417"/>
    </source>
</evidence>
<dbReference type="Gene3D" id="1.50.10.20">
    <property type="match status" value="1"/>
</dbReference>
<dbReference type="PANTHER" id="PTHR11412:SF146">
    <property type="entry name" value="CD109 ANTIGEN"/>
    <property type="match status" value="1"/>
</dbReference>
<evidence type="ECO:0000259" key="4">
    <source>
        <dbReference type="SMART" id="SM01360"/>
    </source>
</evidence>